<comment type="similarity">
    <text evidence="2 14 15">Belongs to the TonB-dependent receptor family.</text>
</comment>
<feature type="signal peptide" evidence="17">
    <location>
        <begin position="1"/>
        <end position="23"/>
    </location>
</feature>
<comment type="subcellular location">
    <subcellularLocation>
        <location evidence="1 14">Cell outer membrane</location>
        <topology evidence="1 14">Multi-pass membrane protein</topology>
    </subcellularLocation>
</comment>
<keyword evidence="4 14" id="KW-1134">Transmembrane beta strand</keyword>
<dbReference type="GO" id="GO:0038023">
    <property type="term" value="F:signaling receptor activity"/>
    <property type="evidence" value="ECO:0007669"/>
    <property type="project" value="InterPro"/>
</dbReference>
<evidence type="ECO:0000256" key="6">
    <source>
        <dbReference type="ARBA" id="ARBA00022692"/>
    </source>
</evidence>
<evidence type="ECO:0000256" key="16">
    <source>
        <dbReference type="SAM" id="MobiDB-lite"/>
    </source>
</evidence>
<keyword evidence="6 14" id="KW-0812">Transmembrane</keyword>
<dbReference type="Gene3D" id="2.170.130.10">
    <property type="entry name" value="TonB-dependent receptor, plug domain"/>
    <property type="match status" value="1"/>
</dbReference>
<keyword evidence="5" id="KW-0410">Iron transport</keyword>
<evidence type="ECO:0000313" key="20">
    <source>
        <dbReference type="EMBL" id="VVE12289.1"/>
    </source>
</evidence>
<keyword evidence="8" id="KW-0408">Iron</keyword>
<dbReference type="GO" id="GO:0015344">
    <property type="term" value="F:siderophore uptake transmembrane transporter activity"/>
    <property type="evidence" value="ECO:0007669"/>
    <property type="project" value="TreeGrafter"/>
</dbReference>
<dbReference type="Proteomes" id="UP000400981">
    <property type="component" value="Unassembled WGS sequence"/>
</dbReference>
<reference evidence="20 21" key="1">
    <citation type="submission" date="2019-08" db="EMBL/GenBank/DDBJ databases">
        <authorList>
            <person name="Peeters C."/>
        </authorList>
    </citation>
    <scope>NUCLEOTIDE SEQUENCE [LARGE SCALE GENOMIC DNA]</scope>
    <source>
        <strain evidence="20 21">LMG 31012</strain>
    </source>
</reference>
<evidence type="ECO:0000256" key="10">
    <source>
        <dbReference type="ARBA" id="ARBA00023077"/>
    </source>
</evidence>
<dbReference type="Gene3D" id="2.40.170.20">
    <property type="entry name" value="TonB-dependent receptor, beta-barrel domain"/>
    <property type="match status" value="1"/>
</dbReference>
<organism evidence="20 21">
    <name type="scientific">Pandoraea eparura</name>
    <dbReference type="NCBI Taxonomy" id="2508291"/>
    <lineage>
        <taxon>Bacteria</taxon>
        <taxon>Pseudomonadati</taxon>
        <taxon>Pseudomonadota</taxon>
        <taxon>Betaproteobacteria</taxon>
        <taxon>Burkholderiales</taxon>
        <taxon>Burkholderiaceae</taxon>
        <taxon>Pandoraea</taxon>
    </lineage>
</organism>
<accession>A0A5E4VLC8</accession>
<feature type="domain" description="TonB-dependent receptor-like beta-barrel" evidence="18">
    <location>
        <begin position="278"/>
        <end position="701"/>
    </location>
</feature>
<dbReference type="PANTHER" id="PTHR32552:SF68">
    <property type="entry name" value="FERRICHROME OUTER MEMBRANE TRANSPORTER_PHAGE RECEPTOR"/>
    <property type="match status" value="1"/>
</dbReference>
<feature type="chain" id="PRO_5022887457" evidence="17">
    <location>
        <begin position="24"/>
        <end position="732"/>
    </location>
</feature>
<dbReference type="InterPro" id="IPR010105">
    <property type="entry name" value="TonB_sidphr_rcpt"/>
</dbReference>
<evidence type="ECO:0000256" key="3">
    <source>
        <dbReference type="ARBA" id="ARBA00022448"/>
    </source>
</evidence>
<evidence type="ECO:0000256" key="17">
    <source>
        <dbReference type="SAM" id="SignalP"/>
    </source>
</evidence>
<dbReference type="GO" id="GO:0009279">
    <property type="term" value="C:cell outer membrane"/>
    <property type="evidence" value="ECO:0007669"/>
    <property type="project" value="UniProtKB-SubCell"/>
</dbReference>
<evidence type="ECO:0000256" key="9">
    <source>
        <dbReference type="ARBA" id="ARBA00023065"/>
    </source>
</evidence>
<sequence length="732" mass="79014">MRYRQIHAAVLLACFATSSPAFAQAASQDVPSSATASATSADMATPDAMPDATSTSPSASTSATVALPAVSVSASSAPRTAFDMPAAAQVMKSSVPLNETPQSISVVTRDLMDAQQVQTLNDALHDVPGVISGTYGRRGWDDFIIRGQTASDSVYLDGLRTAINNRFAEETFGLQQIEVLKGPATLLSGLVLPGGMVNMVSKRPEADAFANVDATVGSHGFYQSTIDMGTPLSENGKAAFRINALATNSHDATDYVWSRNRYIAPSLSLDLGPRTEFTILTSYQERSYLRQQGLPWSGTLIPNKNGSLSRSTFTGEPGERPYSGHEARIGYRFAHHFDSGWTVNQNARWQQFALGGQLVANGKVATNGYTLSRTATDSQWSGDTLSLDNNAQKTFDTAFGRHEITLGMDYMRGREDVTTTTCSVGSINMYAPVYTGTITCPSTPRTRAYTTIRDLGVYARDQIALGQRWRVLAGMRYDSASSQVMNKLTDATSGNPSNATTGSLALMYELFPGVRPYVSYATSFYPNSGADVSGNAFDPETGKQWEAGVKFDIQKGHTSVTLAAFDLRRRNVLESDPNNDGYSIAVGEEHSRGVEFSFNTSPTNQLSVTGGYAYTSAVIADDGGQAPSTDGVRINNVPRHSFNVFARYQLPGELRRWEINGGVRGQSNLYAYGYTIPGFVVSDVGVRYTAPSWHAALKLSNVFNKHYYTGGLSNAVALGDDRSVMLTLGYRY</sequence>
<dbReference type="InterPro" id="IPR000531">
    <property type="entry name" value="Beta-barrel_TonB"/>
</dbReference>
<protein>
    <submittedName>
        <fullName evidence="20">Ferrichrome-iron receptor</fullName>
    </submittedName>
</protein>
<keyword evidence="13 14" id="KW-0998">Cell outer membrane</keyword>
<dbReference type="Pfam" id="PF00593">
    <property type="entry name" value="TonB_dep_Rec_b-barrel"/>
    <property type="match status" value="1"/>
</dbReference>
<keyword evidence="12 20" id="KW-0675">Receptor</keyword>
<dbReference type="PROSITE" id="PS52016">
    <property type="entry name" value="TONB_DEPENDENT_REC_3"/>
    <property type="match status" value="1"/>
</dbReference>
<dbReference type="PANTHER" id="PTHR32552">
    <property type="entry name" value="FERRICHROME IRON RECEPTOR-RELATED"/>
    <property type="match status" value="1"/>
</dbReference>
<evidence type="ECO:0000256" key="2">
    <source>
        <dbReference type="ARBA" id="ARBA00009810"/>
    </source>
</evidence>
<gene>
    <name evidence="20" type="primary">fhuA</name>
    <name evidence="20" type="ORF">PEP31012_02699</name>
</gene>
<evidence type="ECO:0000256" key="13">
    <source>
        <dbReference type="ARBA" id="ARBA00023237"/>
    </source>
</evidence>
<evidence type="ECO:0000256" key="8">
    <source>
        <dbReference type="ARBA" id="ARBA00023004"/>
    </source>
</evidence>
<keyword evidence="7 17" id="KW-0732">Signal</keyword>
<dbReference type="GO" id="GO:0015891">
    <property type="term" value="P:siderophore transport"/>
    <property type="evidence" value="ECO:0007669"/>
    <property type="project" value="InterPro"/>
</dbReference>
<dbReference type="InterPro" id="IPR012910">
    <property type="entry name" value="Plug_dom"/>
</dbReference>
<dbReference type="AlphaFoldDB" id="A0A5E4VLC8"/>
<dbReference type="Pfam" id="PF07715">
    <property type="entry name" value="Plug"/>
    <property type="match status" value="1"/>
</dbReference>
<dbReference type="InterPro" id="IPR036942">
    <property type="entry name" value="Beta-barrel_TonB_sf"/>
</dbReference>
<keyword evidence="3 14" id="KW-0813">Transport</keyword>
<keyword evidence="9" id="KW-0406">Ion transport</keyword>
<keyword evidence="11 14" id="KW-0472">Membrane</keyword>
<name>A0A5E4VLC8_9BURK</name>
<feature type="domain" description="TonB-dependent receptor plug" evidence="19">
    <location>
        <begin position="97"/>
        <end position="195"/>
    </location>
</feature>
<keyword evidence="10 15" id="KW-0798">TonB box</keyword>
<evidence type="ECO:0000259" key="18">
    <source>
        <dbReference type="Pfam" id="PF00593"/>
    </source>
</evidence>
<feature type="region of interest" description="Disordered" evidence="16">
    <location>
        <begin position="37"/>
        <end position="60"/>
    </location>
</feature>
<evidence type="ECO:0000256" key="14">
    <source>
        <dbReference type="PROSITE-ProRule" id="PRU01360"/>
    </source>
</evidence>
<keyword evidence="21" id="KW-1185">Reference proteome</keyword>
<dbReference type="SUPFAM" id="SSF56935">
    <property type="entry name" value="Porins"/>
    <property type="match status" value="1"/>
</dbReference>
<dbReference type="EMBL" id="CABPSH010000005">
    <property type="protein sequence ID" value="VVE12289.1"/>
    <property type="molecule type" value="Genomic_DNA"/>
</dbReference>
<dbReference type="NCBIfam" id="TIGR01783">
    <property type="entry name" value="TonB-siderophor"/>
    <property type="match status" value="1"/>
</dbReference>
<evidence type="ECO:0000256" key="12">
    <source>
        <dbReference type="ARBA" id="ARBA00023170"/>
    </source>
</evidence>
<proteinExistence type="inferred from homology"/>
<dbReference type="OrthoDB" id="127311at2"/>
<evidence type="ECO:0000256" key="15">
    <source>
        <dbReference type="RuleBase" id="RU003357"/>
    </source>
</evidence>
<evidence type="ECO:0000256" key="11">
    <source>
        <dbReference type="ARBA" id="ARBA00023136"/>
    </source>
</evidence>
<evidence type="ECO:0000259" key="19">
    <source>
        <dbReference type="Pfam" id="PF07715"/>
    </source>
</evidence>
<dbReference type="CDD" id="cd01347">
    <property type="entry name" value="ligand_gated_channel"/>
    <property type="match status" value="1"/>
</dbReference>
<dbReference type="FunFam" id="2.170.130.10:FF:000001">
    <property type="entry name" value="Catecholate siderophore TonB-dependent receptor"/>
    <property type="match status" value="1"/>
</dbReference>
<evidence type="ECO:0000256" key="5">
    <source>
        <dbReference type="ARBA" id="ARBA00022496"/>
    </source>
</evidence>
<dbReference type="InterPro" id="IPR039426">
    <property type="entry name" value="TonB-dep_rcpt-like"/>
</dbReference>
<evidence type="ECO:0000313" key="21">
    <source>
        <dbReference type="Proteomes" id="UP000400981"/>
    </source>
</evidence>
<dbReference type="InterPro" id="IPR037066">
    <property type="entry name" value="Plug_dom_sf"/>
</dbReference>
<evidence type="ECO:0000256" key="7">
    <source>
        <dbReference type="ARBA" id="ARBA00022729"/>
    </source>
</evidence>
<evidence type="ECO:0000256" key="4">
    <source>
        <dbReference type="ARBA" id="ARBA00022452"/>
    </source>
</evidence>
<evidence type="ECO:0000256" key="1">
    <source>
        <dbReference type="ARBA" id="ARBA00004571"/>
    </source>
</evidence>